<dbReference type="STRING" id="551459.SAMN05421796_11414"/>
<evidence type="ECO:0000313" key="3">
    <source>
        <dbReference type="Proteomes" id="UP000186246"/>
    </source>
</evidence>
<sequence>MKHTKQEMLIKALKVLKDLNSQYFKDENLKKINYHENDELSRPKGKIMNTWVAIVNDPIFDASEFLTISDETGEPLYYQNANMIIHEIQKDNNGNYF</sequence>
<dbReference type="RefSeq" id="WP_076452868.1">
    <property type="nucleotide sequence ID" value="NZ_FTOJ01000014.1"/>
</dbReference>
<organism evidence="2 3">
    <name type="scientific">Chryseobacterium piscicola</name>
    <dbReference type="NCBI Taxonomy" id="551459"/>
    <lineage>
        <taxon>Bacteria</taxon>
        <taxon>Pseudomonadati</taxon>
        <taxon>Bacteroidota</taxon>
        <taxon>Flavobacteriia</taxon>
        <taxon>Flavobacteriales</taxon>
        <taxon>Weeksellaceae</taxon>
        <taxon>Chryseobacterium group</taxon>
        <taxon>Chryseobacterium</taxon>
    </lineage>
</organism>
<protein>
    <submittedName>
        <fullName evidence="2">Uncharacterized protein</fullName>
    </submittedName>
</protein>
<keyword evidence="4" id="KW-1185">Reference proteome</keyword>
<dbReference type="Proteomes" id="UP000238314">
    <property type="component" value="Unassembled WGS sequence"/>
</dbReference>
<evidence type="ECO:0000313" key="2">
    <source>
        <dbReference type="EMBL" id="SIT09523.1"/>
    </source>
</evidence>
<dbReference type="EMBL" id="FTOJ01000014">
    <property type="protein sequence ID" value="SIT09523.1"/>
    <property type="molecule type" value="Genomic_DNA"/>
</dbReference>
<dbReference type="Proteomes" id="UP000186246">
    <property type="component" value="Unassembled WGS sequence"/>
</dbReference>
<reference evidence="3" key="3">
    <citation type="submission" date="2017-01" db="EMBL/GenBank/DDBJ databases">
        <authorList>
            <person name="Varghese N."/>
            <person name="Submissions S."/>
        </authorList>
    </citation>
    <scope>NUCLEOTIDE SEQUENCE [LARGE SCALE GENOMIC DNA]</scope>
    <source>
        <strain evidence="3">DSM 21068</strain>
    </source>
</reference>
<proteinExistence type="predicted"/>
<name>A0A1N7PFU1_9FLAO</name>
<evidence type="ECO:0000313" key="4">
    <source>
        <dbReference type="Proteomes" id="UP000238314"/>
    </source>
</evidence>
<reference evidence="2" key="2">
    <citation type="submission" date="2017-01" db="EMBL/GenBank/DDBJ databases">
        <authorList>
            <person name="Mah S.A."/>
            <person name="Swanson W.J."/>
            <person name="Moy G.W."/>
            <person name="Vacquier V.D."/>
        </authorList>
    </citation>
    <scope>NUCLEOTIDE SEQUENCE [LARGE SCALE GENOMIC DNA]</scope>
    <source>
        <strain evidence="2">DSM 21068</strain>
    </source>
</reference>
<accession>A0A1N7PFU1</accession>
<evidence type="ECO:0000313" key="1">
    <source>
        <dbReference type="EMBL" id="PQA92076.1"/>
    </source>
</evidence>
<dbReference type="EMBL" id="MUGO01000017">
    <property type="protein sequence ID" value="PQA92076.1"/>
    <property type="molecule type" value="Genomic_DNA"/>
</dbReference>
<gene>
    <name evidence="1" type="ORF">B0A70_11655</name>
    <name evidence="2" type="ORF">SAMN05421796_11414</name>
</gene>
<dbReference type="OrthoDB" id="1367097at2"/>
<reference evidence="1 4" key="1">
    <citation type="submission" date="2016-11" db="EMBL/GenBank/DDBJ databases">
        <title>Whole genomes of Flavobacteriaceae.</title>
        <authorList>
            <person name="Stine C."/>
            <person name="Li C."/>
            <person name="Tadesse D."/>
        </authorList>
    </citation>
    <scope>NUCLEOTIDE SEQUENCE [LARGE SCALE GENOMIC DNA]</scope>
    <source>
        <strain evidence="1 4">DSM 21068</strain>
    </source>
</reference>
<dbReference type="AlphaFoldDB" id="A0A1N7PFU1"/>